<accession>Q838E2</accession>
<dbReference type="Proteomes" id="UP000001415">
    <property type="component" value="Chromosome"/>
</dbReference>
<dbReference type="EnsemblBacteria" id="AAO80452">
    <property type="protein sequence ID" value="AAO80452"/>
    <property type="gene ID" value="EF_0626"/>
</dbReference>
<evidence type="ECO:0000313" key="1">
    <source>
        <dbReference type="EMBL" id="AAO80452.1"/>
    </source>
</evidence>
<evidence type="ECO:0000313" key="2">
    <source>
        <dbReference type="Proteomes" id="UP000001415"/>
    </source>
</evidence>
<keyword evidence="2" id="KW-1185">Reference proteome</keyword>
<organism evidence="1 2">
    <name type="scientific">Enterococcus faecalis (strain ATCC 700802 / V583)</name>
    <dbReference type="NCBI Taxonomy" id="226185"/>
    <lineage>
        <taxon>Bacteria</taxon>
        <taxon>Bacillati</taxon>
        <taxon>Bacillota</taxon>
        <taxon>Bacilli</taxon>
        <taxon>Lactobacillales</taxon>
        <taxon>Enterococcaceae</taxon>
        <taxon>Enterococcus</taxon>
    </lineage>
</organism>
<reference evidence="1 2" key="1">
    <citation type="journal article" date="2003" name="Science">
        <title>Role of mobile DNA in the evolution of vancomycin-resistant Enterococcus faecalis.</title>
        <authorList>
            <person name="Paulsen I."/>
            <person name="Banerjei L."/>
            <person name="Myers G.S.A."/>
            <person name="Nelson K.E."/>
            <person name="Seshadri R."/>
            <person name="Read T.D."/>
            <person name="Fouts D.E."/>
            <person name="Eisen J.A."/>
            <person name="Gill S.R."/>
            <person name="Heidelberg J.F."/>
            <person name="Tettelin H."/>
            <person name="Dodson R.J."/>
            <person name="Umayam L."/>
            <person name="Brinkac L."/>
            <person name="Beanan M."/>
            <person name="Daugherty S."/>
            <person name="DeBoy R.T."/>
            <person name="Durkin S."/>
            <person name="Kolonay J."/>
            <person name="Madupu R."/>
            <person name="Nelson W."/>
            <person name="Vamathevan J."/>
            <person name="Tran B."/>
            <person name="Upton J."/>
            <person name="Hansen T."/>
            <person name="Shetty J."/>
            <person name="Khouri H."/>
            <person name="Utterback T."/>
            <person name="Radune D."/>
            <person name="Ketchum K.A."/>
            <person name="Dougherty B.A."/>
            <person name="Fraser C.M."/>
        </authorList>
    </citation>
    <scope>NUCLEOTIDE SEQUENCE [LARGE SCALE GENOMIC DNA]</scope>
    <source>
        <strain evidence="2">ATCC 700802 / V583</strain>
    </source>
</reference>
<sequence>MIFKRSFIYLKAINSVIIIDSFIGQKETEITSTYNLAPTLNCQKSRSIQFNYKFTKI</sequence>
<dbReference type="KEGG" id="efa:EF0626"/>
<name>Q838E2_ENTFA</name>
<dbReference type="AlphaFoldDB" id="Q838E2"/>
<proteinExistence type="predicted"/>
<dbReference type="EMBL" id="AE016830">
    <property type="protein sequence ID" value="AAO80452.1"/>
    <property type="molecule type" value="Genomic_DNA"/>
</dbReference>
<dbReference type="STRING" id="226185.EF_0626"/>
<gene>
    <name evidence="1" type="ordered locus">EF_0626</name>
</gene>
<protein>
    <submittedName>
        <fullName evidence="1">Uncharacterized protein</fullName>
    </submittedName>
</protein>
<dbReference type="HOGENOM" id="CLU_2989597_0_0_9"/>